<dbReference type="InterPro" id="IPR051805">
    <property type="entry name" value="Dehydratase_Activator_Redct"/>
</dbReference>
<dbReference type="RefSeq" id="WP_174403413.1">
    <property type="nucleotide sequence ID" value="NZ_BLVO01000001.1"/>
</dbReference>
<evidence type="ECO:0000256" key="2">
    <source>
        <dbReference type="ARBA" id="ARBA00022723"/>
    </source>
</evidence>
<dbReference type="NCBIfam" id="TIGR00241">
    <property type="entry name" value="CoA_E_activ"/>
    <property type="match status" value="1"/>
</dbReference>
<keyword evidence="7" id="KW-1185">Reference proteome</keyword>
<dbReference type="Gene3D" id="3.30.420.40">
    <property type="match status" value="2"/>
</dbReference>
<comment type="cofactor">
    <cofactor evidence="1">
        <name>[4Fe-4S] cluster</name>
        <dbReference type="ChEBI" id="CHEBI:49883"/>
    </cofactor>
</comment>
<dbReference type="CDD" id="cd24036">
    <property type="entry name" value="ASKHA_NBD_BcrAD_BadFG_HgdC_HadI"/>
    <property type="match status" value="1"/>
</dbReference>
<dbReference type="Proteomes" id="UP000503840">
    <property type="component" value="Unassembled WGS sequence"/>
</dbReference>
<dbReference type="InterPro" id="IPR002731">
    <property type="entry name" value="ATPase_BadF"/>
</dbReference>
<keyword evidence="3" id="KW-0408">Iron</keyword>
<evidence type="ECO:0000313" key="7">
    <source>
        <dbReference type="Proteomes" id="UP000503840"/>
    </source>
</evidence>
<feature type="domain" description="ATPase BadF/BadG/BcrA/BcrD type" evidence="5">
    <location>
        <begin position="5"/>
        <end position="256"/>
    </location>
</feature>
<keyword evidence="4" id="KW-0411">Iron-sulfur</keyword>
<dbReference type="InterPro" id="IPR043129">
    <property type="entry name" value="ATPase_NBD"/>
</dbReference>
<dbReference type="InterPro" id="IPR008275">
    <property type="entry name" value="CoA_E_activase_dom"/>
</dbReference>
<gene>
    <name evidence="6" type="ORF">DSM101010T_00670</name>
</gene>
<dbReference type="SUPFAM" id="SSF53067">
    <property type="entry name" value="Actin-like ATPase domain"/>
    <property type="match status" value="1"/>
</dbReference>
<evidence type="ECO:0000256" key="1">
    <source>
        <dbReference type="ARBA" id="ARBA00001966"/>
    </source>
</evidence>
<reference evidence="6 7" key="1">
    <citation type="submission" date="2020-05" db="EMBL/GenBank/DDBJ databases">
        <title>Draft genome sequence of Desulfovibrio sp. strain HN2T.</title>
        <authorList>
            <person name="Ueno A."/>
            <person name="Tamazawa S."/>
            <person name="Tamamura S."/>
            <person name="Murakami T."/>
            <person name="Kiyama T."/>
            <person name="Inomata H."/>
            <person name="Amano Y."/>
            <person name="Miyakawa K."/>
            <person name="Tamaki H."/>
            <person name="Naganuma T."/>
            <person name="Kaneko K."/>
        </authorList>
    </citation>
    <scope>NUCLEOTIDE SEQUENCE [LARGE SCALE GENOMIC DNA]</scope>
    <source>
        <strain evidence="6 7">HN2</strain>
    </source>
</reference>
<comment type="caution">
    <text evidence="6">The sequence shown here is derived from an EMBL/GenBank/DDBJ whole genome shotgun (WGS) entry which is preliminary data.</text>
</comment>
<dbReference type="GO" id="GO:0051536">
    <property type="term" value="F:iron-sulfur cluster binding"/>
    <property type="evidence" value="ECO:0007669"/>
    <property type="project" value="UniProtKB-KW"/>
</dbReference>
<dbReference type="GO" id="GO:0046872">
    <property type="term" value="F:metal ion binding"/>
    <property type="evidence" value="ECO:0007669"/>
    <property type="project" value="UniProtKB-KW"/>
</dbReference>
<protein>
    <submittedName>
        <fullName evidence="6">Activase</fullName>
    </submittedName>
</protein>
<dbReference type="EMBL" id="BLVO01000001">
    <property type="protein sequence ID" value="GFM31702.1"/>
    <property type="molecule type" value="Genomic_DNA"/>
</dbReference>
<dbReference type="PANTHER" id="PTHR32329">
    <property type="entry name" value="BIFUNCTIONAL PROTEIN [INCLUDES 2-HYDROXYACYL-COA DEHYDRATASE (N-TER) AND ITS ACTIVATOR DOMAIN (C_TERM)-RELATED"/>
    <property type="match status" value="1"/>
</dbReference>
<evidence type="ECO:0000256" key="4">
    <source>
        <dbReference type="ARBA" id="ARBA00023014"/>
    </source>
</evidence>
<evidence type="ECO:0000256" key="3">
    <source>
        <dbReference type="ARBA" id="ARBA00023004"/>
    </source>
</evidence>
<accession>A0A7J0BEU0</accession>
<dbReference type="Pfam" id="PF01869">
    <property type="entry name" value="BcrAD_BadFG"/>
    <property type="match status" value="1"/>
</dbReference>
<keyword evidence="2" id="KW-0479">Metal-binding</keyword>
<evidence type="ECO:0000259" key="5">
    <source>
        <dbReference type="Pfam" id="PF01869"/>
    </source>
</evidence>
<organism evidence="6 7">
    <name type="scientific">Desulfovibrio subterraneus</name>
    <dbReference type="NCBI Taxonomy" id="2718620"/>
    <lineage>
        <taxon>Bacteria</taxon>
        <taxon>Pseudomonadati</taxon>
        <taxon>Thermodesulfobacteriota</taxon>
        <taxon>Desulfovibrionia</taxon>
        <taxon>Desulfovibrionales</taxon>
        <taxon>Desulfovibrionaceae</taxon>
        <taxon>Desulfovibrio</taxon>
    </lineage>
</organism>
<dbReference type="AlphaFoldDB" id="A0A7J0BEU0"/>
<evidence type="ECO:0000313" key="6">
    <source>
        <dbReference type="EMBL" id="GFM31702.1"/>
    </source>
</evidence>
<proteinExistence type="predicted"/>
<sequence>MRIAGIDIGSRSMELVVREPDSASGWTTTVQRRLPTTFDPVRQCRLLLEDCMPDRIVATGYGRALVQDMDLGVPVETVTEIRAHALGACHHFPQARTVLDIGGQDTKAIALLPGGKVGRFEMNDRCAAGTGKFLEYTATVFQMDVASFGAYAMLGTEAPVINSMCTVFAETEATSLMAQGVKPENIALGLHQSIVRRTVNMLRRVGLEFPLVFAGGVANNPCIRDLLARELGADSGSLLIPDEPDMGGALGAALWGATSLG</sequence>
<dbReference type="PANTHER" id="PTHR32329:SF8">
    <property type="entry name" value="ACTIVATOR OF (R)-2-HYDROXYGLUTARYL-COA DEHYDRATASE"/>
    <property type="match status" value="1"/>
</dbReference>
<name>A0A7J0BEU0_9BACT</name>